<dbReference type="AlphaFoldDB" id="F5RA26"/>
<dbReference type="GO" id="GO:0003677">
    <property type="term" value="F:DNA binding"/>
    <property type="evidence" value="ECO:0007669"/>
    <property type="project" value="TreeGrafter"/>
</dbReference>
<gene>
    <name evidence="7" type="ORF">METUNv1_01105</name>
</gene>
<dbReference type="PANTHER" id="PTHR11455:SF18">
    <property type="entry name" value="SI:CH1073-390K14.1"/>
    <property type="match status" value="1"/>
</dbReference>
<evidence type="ECO:0000256" key="3">
    <source>
        <dbReference type="PIRSR" id="PIRSR602081-1"/>
    </source>
</evidence>
<keyword evidence="8" id="KW-1185">Reference proteome</keyword>
<evidence type="ECO:0000256" key="2">
    <source>
        <dbReference type="ARBA" id="ARBA00022827"/>
    </source>
</evidence>
<feature type="region of interest" description="Disordered" evidence="5">
    <location>
        <begin position="227"/>
        <end position="257"/>
    </location>
</feature>
<keyword evidence="7" id="KW-0456">Lyase</keyword>
<dbReference type="InterPro" id="IPR005101">
    <property type="entry name" value="Cryptochr/Photolyase_FAD-bd"/>
</dbReference>
<keyword evidence="1 3" id="KW-0285">Flavoprotein</keyword>
<dbReference type="GO" id="GO:0032922">
    <property type="term" value="P:circadian regulation of gene expression"/>
    <property type="evidence" value="ECO:0007669"/>
    <property type="project" value="TreeGrafter"/>
</dbReference>
<organism evidence="7 8">
    <name type="scientific">Methyloversatilis universalis (strain ATCC BAA-1314 / DSM 25237 / JCM 13912 / CCUG 52030 / FAM5)</name>
    <dbReference type="NCBI Taxonomy" id="1000565"/>
    <lineage>
        <taxon>Bacteria</taxon>
        <taxon>Pseudomonadati</taxon>
        <taxon>Pseudomonadota</taxon>
        <taxon>Betaproteobacteria</taxon>
        <taxon>Nitrosomonadales</taxon>
        <taxon>Sterolibacteriaceae</taxon>
        <taxon>Methyloversatilis</taxon>
    </lineage>
</organism>
<dbReference type="eggNOG" id="COG0415">
    <property type="taxonomic scope" value="Bacteria"/>
</dbReference>
<dbReference type="PRINTS" id="PR00147">
    <property type="entry name" value="DNAPHOTLYASE"/>
</dbReference>
<evidence type="ECO:0000256" key="5">
    <source>
        <dbReference type="SAM" id="MobiDB-lite"/>
    </source>
</evidence>
<dbReference type="SUPFAM" id="SSF48173">
    <property type="entry name" value="Cryptochrome/photolyase FAD-binding domain"/>
    <property type="match status" value="1"/>
</dbReference>
<proteinExistence type="inferred from homology"/>
<evidence type="ECO:0000256" key="4">
    <source>
        <dbReference type="RuleBase" id="RU004182"/>
    </source>
</evidence>
<comment type="cofactor">
    <cofactor evidence="3">
        <name>FAD</name>
        <dbReference type="ChEBI" id="CHEBI:57692"/>
    </cofactor>
    <text evidence="3">Binds 1 FAD per subunit.</text>
</comment>
<dbReference type="GO" id="GO:0003904">
    <property type="term" value="F:deoxyribodipyrimidine photo-lyase activity"/>
    <property type="evidence" value="ECO:0007669"/>
    <property type="project" value="TreeGrafter"/>
</dbReference>
<dbReference type="RefSeq" id="WP_008059626.1">
    <property type="nucleotide sequence ID" value="NZ_AFHG01000035.1"/>
</dbReference>
<evidence type="ECO:0000313" key="7">
    <source>
        <dbReference type="EMBL" id="EGK72565.1"/>
    </source>
</evidence>
<dbReference type="Pfam" id="PF03441">
    <property type="entry name" value="FAD_binding_7"/>
    <property type="match status" value="1"/>
</dbReference>
<dbReference type="STRING" id="1000565.METUNv1_01105"/>
<dbReference type="OrthoDB" id="9772484at2"/>
<feature type="binding site" evidence="3">
    <location>
        <begin position="173"/>
        <end position="175"/>
    </location>
    <ligand>
        <name>FAD</name>
        <dbReference type="ChEBI" id="CHEBI:57692"/>
    </ligand>
</feature>
<evidence type="ECO:0000256" key="1">
    <source>
        <dbReference type="ARBA" id="ARBA00022630"/>
    </source>
</evidence>
<keyword evidence="2 3" id="KW-0274">FAD</keyword>
<evidence type="ECO:0000259" key="6">
    <source>
        <dbReference type="Pfam" id="PF03441"/>
    </source>
</evidence>
<feature type="domain" description="Cryptochrome/DNA photolyase FAD-binding" evidence="6">
    <location>
        <begin position="78"/>
        <end position="202"/>
    </location>
</feature>
<dbReference type="Proteomes" id="UP000005019">
    <property type="component" value="Unassembled WGS sequence"/>
</dbReference>
<dbReference type="PANTHER" id="PTHR11455">
    <property type="entry name" value="CRYPTOCHROME"/>
    <property type="match status" value="1"/>
</dbReference>
<reference evidence="7 8" key="1">
    <citation type="journal article" date="2011" name="J. Bacteriol.">
        <title>Genome sequence of Methyloversatilis universalis FAM5T, a methylotrophic representative of the order Rhodocyclales.</title>
        <authorList>
            <person name="Kittichotirat W."/>
            <person name="Good N.M."/>
            <person name="Hall R."/>
            <person name="Bringel F."/>
            <person name="Lajus A."/>
            <person name="Medigue C."/>
            <person name="Smalley N.E."/>
            <person name="Beck D."/>
            <person name="Bumgarner R."/>
            <person name="Vuilleumier S."/>
            <person name="Kalyuzhnaya M.G."/>
        </authorList>
    </citation>
    <scope>NUCLEOTIDE SEQUENCE [LARGE SCALE GENOMIC DNA]</scope>
    <source>
        <strain evidence="8">ATCC BAA-1314 / JCM 13912 / FAM5</strain>
    </source>
</reference>
<evidence type="ECO:0000313" key="8">
    <source>
        <dbReference type="Proteomes" id="UP000005019"/>
    </source>
</evidence>
<dbReference type="InterPro" id="IPR036134">
    <property type="entry name" value="Crypto/Photolyase_FAD-like_sf"/>
</dbReference>
<protein>
    <submittedName>
        <fullName evidence="7">Deoxyribodipyrimidine photo-lyase</fullName>
    </submittedName>
</protein>
<dbReference type="EMBL" id="AFHG01000035">
    <property type="protein sequence ID" value="EGK72565.1"/>
    <property type="molecule type" value="Genomic_DNA"/>
</dbReference>
<comment type="caution">
    <text evidence="7">The sequence shown here is derived from an EMBL/GenBank/DDBJ whole genome shotgun (WGS) entry which is preliminary data.</text>
</comment>
<dbReference type="GO" id="GO:0071949">
    <property type="term" value="F:FAD binding"/>
    <property type="evidence" value="ECO:0007669"/>
    <property type="project" value="TreeGrafter"/>
</dbReference>
<accession>F5RA26</accession>
<keyword evidence="4" id="KW-0157">Chromophore</keyword>
<dbReference type="GO" id="GO:0043153">
    <property type="term" value="P:entrainment of circadian clock by photoperiod"/>
    <property type="evidence" value="ECO:0007669"/>
    <property type="project" value="TreeGrafter"/>
</dbReference>
<dbReference type="Gene3D" id="1.25.40.80">
    <property type="match status" value="1"/>
</dbReference>
<name>F5RA26_METUF</name>
<dbReference type="InterPro" id="IPR002081">
    <property type="entry name" value="Cryptochrome/DNA_photolyase_1"/>
</dbReference>
<comment type="similarity">
    <text evidence="4">Belongs to the DNA photolyase family.</text>
</comment>
<dbReference type="Gene3D" id="1.10.579.10">
    <property type="entry name" value="DNA Cyclobutane Dipyrimidine Photolyase, subunit A, domain 3"/>
    <property type="match status" value="1"/>
</dbReference>
<dbReference type="GO" id="GO:0005737">
    <property type="term" value="C:cytoplasm"/>
    <property type="evidence" value="ECO:0007669"/>
    <property type="project" value="TreeGrafter"/>
</dbReference>
<feature type="binding site" evidence="3">
    <location>
        <begin position="79"/>
        <end position="86"/>
    </location>
    <ligand>
        <name>FAD</name>
        <dbReference type="ChEBI" id="CHEBI:57692"/>
    </ligand>
</feature>
<sequence length="389" mass="43135">MNDLFLPAVHDAFEPTPAAAHARIDALDPARYARTRNHLDGAVSRLSPYLTHGLVDVPSVIARLGQRHTLTPADKIVFELAWREYFHHLWRHWGDGILSARRPAPAARYAAELPADVREGRTGVPVIDASVRTLYDTGYLHNHARMWLASYLVHLRKTGWLAGATWMYRHLLDGDLASNMLSWQWVAGTLTGKPYLFNAENVARYAPALASRGTAIDDSYESLDRRARHAADCGPEPGAHTGIEEPDAGAPPAESAALPTGADPVWLVHPWSLGEVPPGHVAVGWIEPGFHARFGWSAARWAFVAARMRALCDSVVVGNADRLRLLWPTARLSAQATLNPFYAEALRDARVTLQPVPRQFDDPPRPQPSFSRFWQTVAPDASTARPWHR</sequence>
<feature type="binding site" evidence="3">
    <location>
        <position position="32"/>
    </location>
    <ligand>
        <name>FAD</name>
        <dbReference type="ChEBI" id="CHEBI:57692"/>
    </ligand>
</feature>